<dbReference type="KEGG" id="cyn:Cyan7425_5067"/>
<dbReference type="EMBL" id="CP001344">
    <property type="protein sequence ID" value="ACL47363.1"/>
    <property type="molecule type" value="Genomic_DNA"/>
</dbReference>
<feature type="transmembrane region" description="Helical" evidence="2">
    <location>
        <begin position="31"/>
        <end position="53"/>
    </location>
</feature>
<evidence type="ECO:0000313" key="3">
    <source>
        <dbReference type="EMBL" id="ACL47363.1"/>
    </source>
</evidence>
<dbReference type="InterPro" id="IPR058149">
    <property type="entry name" value="Psb35"/>
</dbReference>
<feature type="compositionally biased region" description="Basic and acidic residues" evidence="1">
    <location>
        <begin position="62"/>
        <end position="77"/>
    </location>
</feature>
<dbReference type="AlphaFoldDB" id="B8HPA3"/>
<feature type="region of interest" description="Disordered" evidence="1">
    <location>
        <begin position="58"/>
        <end position="77"/>
    </location>
</feature>
<protein>
    <submittedName>
        <fullName evidence="3">Uncharacterized protein</fullName>
    </submittedName>
</protein>
<gene>
    <name evidence="3" type="ordered locus">Cyan7425_5067</name>
</gene>
<evidence type="ECO:0000256" key="1">
    <source>
        <dbReference type="SAM" id="MobiDB-lite"/>
    </source>
</evidence>
<accession>B8HPA3</accession>
<name>B8HPA3_CYAP4</name>
<organism evidence="3">
    <name type="scientific">Cyanothece sp. (strain PCC 7425 / ATCC 29141)</name>
    <dbReference type="NCBI Taxonomy" id="395961"/>
    <lineage>
        <taxon>Bacteria</taxon>
        <taxon>Bacillati</taxon>
        <taxon>Cyanobacteriota</taxon>
        <taxon>Cyanophyceae</taxon>
        <taxon>Gomontiellales</taxon>
        <taxon>Cyanothecaceae</taxon>
        <taxon>Cyanothece</taxon>
    </lineage>
</organism>
<sequence length="77" mass="8193">MLGTTLIQIFPLSTVLGAAIGEVSAGSQFPWAFYGVLALGFVSAVTIGSVAWYNSKRPAGWEGKERPNIVPKVDQEP</sequence>
<reference evidence="3" key="1">
    <citation type="submission" date="2009-01" db="EMBL/GenBank/DDBJ databases">
        <title>Complete sequence of chromosome Cyanothece sp. PCC 7425.</title>
        <authorList>
            <consortium name="US DOE Joint Genome Institute"/>
            <person name="Lucas S."/>
            <person name="Copeland A."/>
            <person name="Lapidus A."/>
            <person name="Glavina del Rio T."/>
            <person name="Dalin E."/>
            <person name="Tice H."/>
            <person name="Bruce D."/>
            <person name="Goodwin L."/>
            <person name="Pitluck S."/>
            <person name="Sims D."/>
            <person name="Meineke L."/>
            <person name="Brettin T."/>
            <person name="Detter J.C."/>
            <person name="Han C."/>
            <person name="Larimer F."/>
            <person name="Land M."/>
            <person name="Hauser L."/>
            <person name="Kyrpides N."/>
            <person name="Ovchinnikova G."/>
            <person name="Liberton M."/>
            <person name="Stoeckel J."/>
            <person name="Banerjee A."/>
            <person name="Singh A."/>
            <person name="Page L."/>
            <person name="Sato H."/>
            <person name="Zhao L."/>
            <person name="Sherman L."/>
            <person name="Pakrasi H."/>
            <person name="Richardson P."/>
        </authorList>
    </citation>
    <scope>NUCLEOTIDE SEQUENCE</scope>
    <source>
        <strain evidence="3">PCC 7425</strain>
    </source>
</reference>
<keyword evidence="2" id="KW-0812">Transmembrane</keyword>
<dbReference type="Pfam" id="PF26623">
    <property type="entry name" value="Psb35"/>
    <property type="match status" value="1"/>
</dbReference>
<keyword evidence="2" id="KW-0472">Membrane</keyword>
<proteinExistence type="predicted"/>
<evidence type="ECO:0000256" key="2">
    <source>
        <dbReference type="SAM" id="Phobius"/>
    </source>
</evidence>
<dbReference type="STRING" id="395961.Cyan7425_5067"/>
<keyword evidence="2" id="KW-1133">Transmembrane helix</keyword>
<dbReference type="HOGENOM" id="CLU_201023_0_0_3"/>
<dbReference type="eggNOG" id="ENOG5032Y9X">
    <property type="taxonomic scope" value="Bacteria"/>
</dbReference>
<dbReference type="NCBIfam" id="NF047378">
    <property type="entry name" value="photo_II_Psb35"/>
    <property type="match status" value="1"/>
</dbReference>